<comment type="subcellular location">
    <subcellularLocation>
        <location evidence="1">Cell outer membrane</location>
    </subcellularLocation>
</comment>
<sequence length="465" mass="51459">MTPKPKGGLLLLLLLAAATTAGAQQRYELTAKEAADLAGKNNVQVKSALIDVAMQEQTNREITANAYPQVNGNFGITYNPMVLAQRFPNFIALGTYGVLAQEGVKNGQGQAIALPSDVGFIEAAFGTKWNNNAGVSLQQLLFDGQVFVGLQARRASMDFARKAAELTEQGVRVNVYKVYYQLAAAKYQVRIIDANIARFQKLAADTRKIYDAGFAEKLDIDKVNVALNNLSTDRMRVMNQIDNGYLGLKLLMGIPSRDSIVLKDTVSYEQVRNEVLDATQFNYSDRKEVQYLEKGIELNKYNIKRYQYTYFPTVALSSNYSLLRQSDKFGFGGSWSKGASVGINVSVPIFDGFARAARVQRARLALQQSQNSLESLKLQIDNQVLTARNNFNNALAALDNQKRNLELAEKVYAQTRRKYEVGTGSQTEITAADTELRTAQNSYIAALYDAIVARIDFLNATGKLQ</sequence>
<evidence type="ECO:0000256" key="8">
    <source>
        <dbReference type="SAM" id="Coils"/>
    </source>
</evidence>
<evidence type="ECO:0000256" key="2">
    <source>
        <dbReference type="ARBA" id="ARBA00007613"/>
    </source>
</evidence>
<dbReference type="SUPFAM" id="SSF56954">
    <property type="entry name" value="Outer membrane efflux proteins (OEP)"/>
    <property type="match status" value="1"/>
</dbReference>
<dbReference type="PANTHER" id="PTHR30026:SF20">
    <property type="entry name" value="OUTER MEMBRANE PROTEIN TOLC"/>
    <property type="match status" value="1"/>
</dbReference>
<name>A0A4R1B9B5_9BACT</name>
<keyword evidence="9" id="KW-0732">Signal</keyword>
<evidence type="ECO:0000313" key="11">
    <source>
        <dbReference type="Proteomes" id="UP000295334"/>
    </source>
</evidence>
<dbReference type="Pfam" id="PF02321">
    <property type="entry name" value="OEP"/>
    <property type="match status" value="2"/>
</dbReference>
<feature type="signal peptide" evidence="9">
    <location>
        <begin position="1"/>
        <end position="23"/>
    </location>
</feature>
<reference evidence="10 11" key="1">
    <citation type="submission" date="2019-03" db="EMBL/GenBank/DDBJ databases">
        <authorList>
            <person name="Kim M.K.M."/>
        </authorList>
    </citation>
    <scope>NUCLEOTIDE SEQUENCE [LARGE SCALE GENOMIC DNA]</scope>
    <source>
        <strain evidence="10 11">17J68-12</strain>
    </source>
</reference>
<dbReference type="RefSeq" id="WP_131449815.1">
    <property type="nucleotide sequence ID" value="NZ_SJZI01000045.1"/>
</dbReference>
<evidence type="ECO:0000256" key="7">
    <source>
        <dbReference type="ARBA" id="ARBA00023237"/>
    </source>
</evidence>
<dbReference type="GO" id="GO:0015288">
    <property type="term" value="F:porin activity"/>
    <property type="evidence" value="ECO:0007669"/>
    <property type="project" value="TreeGrafter"/>
</dbReference>
<evidence type="ECO:0000256" key="4">
    <source>
        <dbReference type="ARBA" id="ARBA00022452"/>
    </source>
</evidence>
<evidence type="ECO:0000256" key="9">
    <source>
        <dbReference type="SAM" id="SignalP"/>
    </source>
</evidence>
<dbReference type="EMBL" id="SJZI01000045">
    <property type="protein sequence ID" value="TCJ13493.1"/>
    <property type="molecule type" value="Genomic_DNA"/>
</dbReference>
<dbReference type="OrthoDB" id="367883at2"/>
<keyword evidence="5" id="KW-0812">Transmembrane</keyword>
<keyword evidence="7" id="KW-0998">Cell outer membrane</keyword>
<dbReference type="Gene3D" id="1.20.1600.10">
    <property type="entry name" value="Outer membrane efflux proteins (OEP)"/>
    <property type="match status" value="1"/>
</dbReference>
<gene>
    <name evidence="10" type="ORF">EPD60_12485</name>
</gene>
<dbReference type="AlphaFoldDB" id="A0A4R1B9B5"/>
<proteinExistence type="inferred from homology"/>
<dbReference type="InterPro" id="IPR051906">
    <property type="entry name" value="TolC-like"/>
</dbReference>
<keyword evidence="3" id="KW-0813">Transport</keyword>
<comment type="similarity">
    <text evidence="2">Belongs to the outer membrane factor (OMF) (TC 1.B.17) family.</text>
</comment>
<keyword evidence="6" id="KW-0472">Membrane</keyword>
<organism evidence="10 11">
    <name type="scientific">Flaviaesturariibacter flavus</name>
    <dbReference type="NCBI Taxonomy" id="2502780"/>
    <lineage>
        <taxon>Bacteria</taxon>
        <taxon>Pseudomonadati</taxon>
        <taxon>Bacteroidota</taxon>
        <taxon>Chitinophagia</taxon>
        <taxon>Chitinophagales</taxon>
        <taxon>Chitinophagaceae</taxon>
        <taxon>Flaviaestuariibacter</taxon>
    </lineage>
</organism>
<dbReference type="GO" id="GO:0009279">
    <property type="term" value="C:cell outer membrane"/>
    <property type="evidence" value="ECO:0007669"/>
    <property type="project" value="UniProtKB-SubCell"/>
</dbReference>
<evidence type="ECO:0000313" key="10">
    <source>
        <dbReference type="EMBL" id="TCJ13493.1"/>
    </source>
</evidence>
<dbReference type="GO" id="GO:0015562">
    <property type="term" value="F:efflux transmembrane transporter activity"/>
    <property type="evidence" value="ECO:0007669"/>
    <property type="project" value="InterPro"/>
</dbReference>
<comment type="caution">
    <text evidence="10">The sequence shown here is derived from an EMBL/GenBank/DDBJ whole genome shotgun (WGS) entry which is preliminary data.</text>
</comment>
<dbReference type="InterPro" id="IPR003423">
    <property type="entry name" value="OMP_efflux"/>
</dbReference>
<protein>
    <submittedName>
        <fullName evidence="10">TolC family protein</fullName>
    </submittedName>
</protein>
<evidence type="ECO:0000256" key="5">
    <source>
        <dbReference type="ARBA" id="ARBA00022692"/>
    </source>
</evidence>
<evidence type="ECO:0000256" key="3">
    <source>
        <dbReference type="ARBA" id="ARBA00022448"/>
    </source>
</evidence>
<keyword evidence="8" id="KW-0175">Coiled coil</keyword>
<dbReference type="PANTHER" id="PTHR30026">
    <property type="entry name" value="OUTER MEMBRANE PROTEIN TOLC"/>
    <property type="match status" value="1"/>
</dbReference>
<dbReference type="Proteomes" id="UP000295334">
    <property type="component" value="Unassembled WGS sequence"/>
</dbReference>
<keyword evidence="4" id="KW-1134">Transmembrane beta strand</keyword>
<feature type="coiled-coil region" evidence="8">
    <location>
        <begin position="359"/>
        <end position="418"/>
    </location>
</feature>
<accession>A0A4R1B9B5</accession>
<feature type="chain" id="PRO_5020338650" evidence="9">
    <location>
        <begin position="24"/>
        <end position="465"/>
    </location>
</feature>
<evidence type="ECO:0000256" key="6">
    <source>
        <dbReference type="ARBA" id="ARBA00023136"/>
    </source>
</evidence>
<evidence type="ECO:0000256" key="1">
    <source>
        <dbReference type="ARBA" id="ARBA00004442"/>
    </source>
</evidence>
<keyword evidence="11" id="KW-1185">Reference proteome</keyword>
<dbReference type="GO" id="GO:1990281">
    <property type="term" value="C:efflux pump complex"/>
    <property type="evidence" value="ECO:0007669"/>
    <property type="project" value="TreeGrafter"/>
</dbReference>